<dbReference type="EMBL" id="CP001787">
    <property type="protein sequence ID" value="ACX72111.1"/>
    <property type="molecule type" value="Genomic_DNA"/>
</dbReference>
<dbReference type="AlphaFoldDB" id="C9REV9"/>
<sequence length="104" mass="11869">MIKAKLLKIYLREGDKFEGELMYKYLIKLMKNEGLSGATVYKGICGYGIRGIAEFDIFRLSMNLPVIIECIDVEENINRVLPKLYEVVKNNGLIAITECEVYKG</sequence>
<dbReference type="KEGG" id="mvu:Metvu_0244"/>
<dbReference type="InterPro" id="IPR015867">
    <property type="entry name" value="N-reg_PII/ATP_PRibTrfase_C"/>
</dbReference>
<evidence type="ECO:0000313" key="2">
    <source>
        <dbReference type="EMBL" id="ACX72111.1"/>
    </source>
</evidence>
<dbReference type="PANTHER" id="PTHR35983:SF1">
    <property type="entry name" value="UPF0166 PROTEIN TM_0021"/>
    <property type="match status" value="1"/>
</dbReference>
<proteinExistence type="inferred from homology"/>
<evidence type="ECO:0000256" key="1">
    <source>
        <dbReference type="ARBA" id="ARBA00010554"/>
    </source>
</evidence>
<dbReference type="Proteomes" id="UP000002063">
    <property type="component" value="Chromosome"/>
</dbReference>
<dbReference type="HOGENOM" id="CLU_146749_2_0_2"/>
<protein>
    <submittedName>
        <fullName evidence="2">Uncharacterized protein</fullName>
    </submittedName>
</protein>
<dbReference type="OrthoDB" id="8505at2157"/>
<dbReference type="PANTHER" id="PTHR35983">
    <property type="entry name" value="UPF0166 PROTEIN TM_0021"/>
    <property type="match status" value="1"/>
</dbReference>
<organism evidence="2 3">
    <name type="scientific">Methanocaldococcus vulcanius (strain ATCC 700851 / DSM 12094 / M7)</name>
    <name type="common">Methanococcus vulcanius</name>
    <dbReference type="NCBI Taxonomy" id="579137"/>
    <lineage>
        <taxon>Archaea</taxon>
        <taxon>Methanobacteriati</taxon>
        <taxon>Methanobacteriota</taxon>
        <taxon>Methanomada group</taxon>
        <taxon>Methanococci</taxon>
        <taxon>Methanococcales</taxon>
        <taxon>Methanocaldococcaceae</taxon>
        <taxon>Methanocaldococcus</taxon>
    </lineage>
</organism>
<dbReference type="STRING" id="579137.Metvu_0244"/>
<dbReference type="SUPFAM" id="SSF54913">
    <property type="entry name" value="GlnB-like"/>
    <property type="match status" value="1"/>
</dbReference>
<keyword evidence="3" id="KW-1185">Reference proteome</keyword>
<dbReference type="InterPro" id="IPR003793">
    <property type="entry name" value="UPF0166"/>
</dbReference>
<reference evidence="2" key="1">
    <citation type="submission" date="2009-10" db="EMBL/GenBank/DDBJ databases">
        <title>Complete sequence of chromosome of Methanocaldococcus vulcanius M7.</title>
        <authorList>
            <consortium name="US DOE Joint Genome Institute"/>
            <person name="Lucas S."/>
            <person name="Copeland A."/>
            <person name="Lapidus A."/>
            <person name="Glavina del Rio T."/>
            <person name="Dalin E."/>
            <person name="Tice H."/>
            <person name="Bruce D."/>
            <person name="Goodwin L."/>
            <person name="Pitluck S."/>
            <person name="Lcollab F.I."/>
            <person name="Brettin T."/>
            <person name="Detter J.C."/>
            <person name="Han C."/>
            <person name="Tapia R."/>
            <person name="Kuske C.R."/>
            <person name="Schmutz J."/>
            <person name="Larimer F."/>
            <person name="Land M."/>
            <person name="Hauser L."/>
            <person name="Kyrpides N."/>
            <person name="Ovchinikova G."/>
            <person name="Sieprawska-Lupa M."/>
            <person name="Whitman W.B."/>
            <person name="Woyke T."/>
        </authorList>
    </citation>
    <scope>NUCLEOTIDE SEQUENCE [LARGE SCALE GENOMIC DNA]</scope>
    <source>
        <strain evidence="2">M7</strain>
    </source>
</reference>
<dbReference type="RefSeq" id="WP_012819655.1">
    <property type="nucleotide sequence ID" value="NC_013407.1"/>
</dbReference>
<comment type="similarity">
    <text evidence="1">Belongs to the UPF0166 family.</text>
</comment>
<dbReference type="InterPro" id="IPR011322">
    <property type="entry name" value="N-reg_PII-like_a/b"/>
</dbReference>
<gene>
    <name evidence="2" type="ordered locus">Metvu_0244</name>
</gene>
<accession>C9REV9</accession>
<dbReference type="Pfam" id="PF02641">
    <property type="entry name" value="DUF190"/>
    <property type="match status" value="1"/>
</dbReference>
<dbReference type="GeneID" id="8512572"/>
<dbReference type="Gene3D" id="3.30.70.120">
    <property type="match status" value="1"/>
</dbReference>
<name>C9REV9_METVM</name>
<evidence type="ECO:0000313" key="3">
    <source>
        <dbReference type="Proteomes" id="UP000002063"/>
    </source>
</evidence>
<dbReference type="eggNOG" id="arCOG04967">
    <property type="taxonomic scope" value="Archaea"/>
</dbReference>